<feature type="transmembrane region" description="Helical" evidence="6">
    <location>
        <begin position="9"/>
        <end position="27"/>
    </location>
</feature>
<evidence type="ECO:0000256" key="6">
    <source>
        <dbReference type="SAM" id="Phobius"/>
    </source>
</evidence>
<evidence type="ECO:0000313" key="7">
    <source>
        <dbReference type="EMBL" id="HED09860.1"/>
    </source>
</evidence>
<dbReference type="Pfam" id="PF05875">
    <property type="entry name" value="Ceramidase"/>
    <property type="match status" value="1"/>
</dbReference>
<accession>A0A7V1LKZ2</accession>
<protein>
    <recommendedName>
        <fullName evidence="8">Alkaline phytoceramidase</fullName>
    </recommendedName>
</protein>
<dbReference type="GO" id="GO:0016020">
    <property type="term" value="C:membrane"/>
    <property type="evidence" value="ECO:0007669"/>
    <property type="project" value="UniProtKB-SubCell"/>
</dbReference>
<dbReference type="GO" id="GO:0006672">
    <property type="term" value="P:ceramide metabolic process"/>
    <property type="evidence" value="ECO:0007669"/>
    <property type="project" value="InterPro"/>
</dbReference>
<keyword evidence="3" id="KW-0378">Hydrolase</keyword>
<sequence length="252" mass="28916">MKDRLAKATLLIIIVVSFIYMMTLPLIRQNPAYHAFAANKLIWGIPNFADVISNIFFALFGLLGLRHCLKHRPAVGALSWRIFFLGVALVSLGSAWYHLWPANATLVWDRLPMTIGFMGLFSAILSEYVDSRLEKYILIPLLLAGFGSVIYWHYSDDLRFYYWIQLIPLLIIPFVLLLFKSAYTHQRFLLYALGFYLLAKISESQDRALYDFTGGFLSGHTLKHLLASLAPLMLYLMIRRRSARETTTARSL</sequence>
<proteinExistence type="predicted"/>
<feature type="transmembrane region" description="Helical" evidence="6">
    <location>
        <begin position="111"/>
        <end position="129"/>
    </location>
</feature>
<evidence type="ECO:0000256" key="4">
    <source>
        <dbReference type="ARBA" id="ARBA00022989"/>
    </source>
</evidence>
<dbReference type="EMBL" id="DRLD01000113">
    <property type="protein sequence ID" value="HED09860.1"/>
    <property type="molecule type" value="Genomic_DNA"/>
</dbReference>
<keyword evidence="4 6" id="KW-1133">Transmembrane helix</keyword>
<evidence type="ECO:0000256" key="5">
    <source>
        <dbReference type="ARBA" id="ARBA00023136"/>
    </source>
</evidence>
<feature type="transmembrane region" description="Helical" evidence="6">
    <location>
        <begin position="47"/>
        <end position="65"/>
    </location>
</feature>
<organism evidence="7">
    <name type="scientific">Caldithrix abyssi</name>
    <dbReference type="NCBI Taxonomy" id="187145"/>
    <lineage>
        <taxon>Bacteria</taxon>
        <taxon>Pseudomonadati</taxon>
        <taxon>Calditrichota</taxon>
        <taxon>Calditrichia</taxon>
        <taxon>Calditrichales</taxon>
        <taxon>Calditrichaceae</taxon>
        <taxon>Caldithrix</taxon>
    </lineage>
</organism>
<evidence type="ECO:0000256" key="1">
    <source>
        <dbReference type="ARBA" id="ARBA00004141"/>
    </source>
</evidence>
<keyword evidence="2 6" id="KW-0812">Transmembrane</keyword>
<feature type="transmembrane region" description="Helical" evidence="6">
    <location>
        <begin position="77"/>
        <end position="99"/>
    </location>
</feature>
<name>A0A7V1LKZ2_CALAY</name>
<dbReference type="GO" id="GO:0016811">
    <property type="term" value="F:hydrolase activity, acting on carbon-nitrogen (but not peptide) bonds, in linear amides"/>
    <property type="evidence" value="ECO:0007669"/>
    <property type="project" value="InterPro"/>
</dbReference>
<comment type="caution">
    <text evidence="7">The sequence shown here is derived from an EMBL/GenBank/DDBJ whole genome shotgun (WGS) entry which is preliminary data.</text>
</comment>
<feature type="transmembrane region" description="Helical" evidence="6">
    <location>
        <begin position="160"/>
        <end position="179"/>
    </location>
</feature>
<dbReference type="AlphaFoldDB" id="A0A7V1LKZ2"/>
<reference evidence="7" key="1">
    <citation type="journal article" date="2020" name="mSystems">
        <title>Genome- and Community-Level Interaction Insights into Carbon Utilization and Element Cycling Functions of Hydrothermarchaeota in Hydrothermal Sediment.</title>
        <authorList>
            <person name="Zhou Z."/>
            <person name="Liu Y."/>
            <person name="Xu W."/>
            <person name="Pan J."/>
            <person name="Luo Z.H."/>
            <person name="Li M."/>
        </authorList>
    </citation>
    <scope>NUCLEOTIDE SEQUENCE [LARGE SCALE GENOMIC DNA]</scope>
    <source>
        <strain evidence="7">HyVt-456</strain>
    </source>
</reference>
<evidence type="ECO:0008006" key="8">
    <source>
        <dbReference type="Google" id="ProtNLM"/>
    </source>
</evidence>
<dbReference type="PANTHER" id="PTHR34368">
    <property type="entry name" value="OS01G0962200 PROTEIN"/>
    <property type="match status" value="1"/>
</dbReference>
<dbReference type="PANTHER" id="PTHR34368:SF1">
    <property type="entry name" value="OS01G0962200 PROTEIN"/>
    <property type="match status" value="1"/>
</dbReference>
<dbReference type="InterPro" id="IPR008901">
    <property type="entry name" value="ACER"/>
</dbReference>
<keyword evidence="5 6" id="KW-0472">Membrane</keyword>
<gene>
    <name evidence="7" type="ORF">ENJ10_04165</name>
</gene>
<evidence type="ECO:0000256" key="3">
    <source>
        <dbReference type="ARBA" id="ARBA00022801"/>
    </source>
</evidence>
<feature type="transmembrane region" description="Helical" evidence="6">
    <location>
        <begin position="136"/>
        <end position="154"/>
    </location>
</feature>
<comment type="subcellular location">
    <subcellularLocation>
        <location evidence="1">Membrane</location>
        <topology evidence="1">Multi-pass membrane protein</topology>
    </subcellularLocation>
</comment>
<dbReference type="Proteomes" id="UP000886005">
    <property type="component" value="Unassembled WGS sequence"/>
</dbReference>
<evidence type="ECO:0000256" key="2">
    <source>
        <dbReference type="ARBA" id="ARBA00022692"/>
    </source>
</evidence>